<sequence>MSTSIFPSNEQQLYVVALCGINEKLAQLGRIDVYSSLFAANQNVRHRALHFKEETSLLMEKTASIQPDSEWSKILELRNGGKTKEQGVRSDGTAFWVGTKMGTKQLSPLNHLPPALRPPILEDLINCKVSKTRVQSNGHDMRKEVFVVLNVWTEVKDTNLFNGDPQADLEGVYDTVQEANDKVKEVASAYAEKIRQLFGMFGWRGEDAAQLCSSKCTERSDGTLSWGGLREFKMDGSDPATGAAHVSAYKRVIDVVHPEEEEIGFQHIRPKSIPVRAFRPPLDAAELQAYAPYSTQLFLVSAIPTTIDENTASIQIHGLFNTLEKATRKIEEARENVRGTSTRMLVQIGDENTGQAPASLRSVQSGQEIFIVAETAMVGVARPDTGPEPGLKVHGIFSTLREANEKVKEVGIAYQKWHDDMAEVADATAWHNGGKACSDGVDEKGGFFWIGARTRTEICRVGVHRCLVD</sequence>
<accession>A0A2J6T3Y4</accession>
<dbReference type="OrthoDB" id="10290063at2759"/>
<name>A0A2J6T3Y4_9HELO</name>
<keyword evidence="3" id="KW-1185">Reference proteome</keyword>
<dbReference type="RefSeq" id="XP_024734626.1">
    <property type="nucleotide sequence ID" value="XM_024887052.1"/>
</dbReference>
<dbReference type="GeneID" id="36595128"/>
<evidence type="ECO:0000256" key="1">
    <source>
        <dbReference type="SAM" id="Coils"/>
    </source>
</evidence>
<keyword evidence="1" id="KW-0175">Coiled coil</keyword>
<proteinExistence type="predicted"/>
<feature type="coiled-coil region" evidence="1">
    <location>
        <begin position="316"/>
        <end position="343"/>
    </location>
</feature>
<gene>
    <name evidence="2" type="ORF">K444DRAFT_665211</name>
</gene>
<evidence type="ECO:0000313" key="3">
    <source>
        <dbReference type="Proteomes" id="UP000235371"/>
    </source>
</evidence>
<organism evidence="2 3">
    <name type="scientific">Hyaloscypha bicolor E</name>
    <dbReference type="NCBI Taxonomy" id="1095630"/>
    <lineage>
        <taxon>Eukaryota</taxon>
        <taxon>Fungi</taxon>
        <taxon>Dikarya</taxon>
        <taxon>Ascomycota</taxon>
        <taxon>Pezizomycotina</taxon>
        <taxon>Leotiomycetes</taxon>
        <taxon>Helotiales</taxon>
        <taxon>Hyaloscyphaceae</taxon>
        <taxon>Hyaloscypha</taxon>
        <taxon>Hyaloscypha bicolor</taxon>
    </lineage>
</organism>
<reference evidence="2 3" key="1">
    <citation type="submission" date="2016-04" db="EMBL/GenBank/DDBJ databases">
        <title>A degradative enzymes factory behind the ericoid mycorrhizal symbiosis.</title>
        <authorList>
            <consortium name="DOE Joint Genome Institute"/>
            <person name="Martino E."/>
            <person name="Morin E."/>
            <person name="Grelet G."/>
            <person name="Kuo A."/>
            <person name="Kohler A."/>
            <person name="Daghino S."/>
            <person name="Barry K."/>
            <person name="Choi C."/>
            <person name="Cichocki N."/>
            <person name="Clum A."/>
            <person name="Copeland A."/>
            <person name="Hainaut M."/>
            <person name="Haridas S."/>
            <person name="Labutti K."/>
            <person name="Lindquist E."/>
            <person name="Lipzen A."/>
            <person name="Khouja H.-R."/>
            <person name="Murat C."/>
            <person name="Ohm R."/>
            <person name="Olson A."/>
            <person name="Spatafora J."/>
            <person name="Veneault-Fourrey C."/>
            <person name="Henrissat B."/>
            <person name="Grigoriev I."/>
            <person name="Martin F."/>
            <person name="Perotto S."/>
        </authorList>
    </citation>
    <scope>NUCLEOTIDE SEQUENCE [LARGE SCALE GENOMIC DNA]</scope>
    <source>
        <strain evidence="2 3">E</strain>
    </source>
</reference>
<protein>
    <submittedName>
        <fullName evidence="2">Uncharacterized protein</fullName>
    </submittedName>
</protein>
<evidence type="ECO:0000313" key="2">
    <source>
        <dbReference type="EMBL" id="PMD57722.1"/>
    </source>
</evidence>
<dbReference type="EMBL" id="KZ613846">
    <property type="protein sequence ID" value="PMD57722.1"/>
    <property type="molecule type" value="Genomic_DNA"/>
</dbReference>
<dbReference type="AlphaFoldDB" id="A0A2J6T3Y4"/>
<dbReference type="Proteomes" id="UP000235371">
    <property type="component" value="Unassembled WGS sequence"/>
</dbReference>
<dbReference type="InParanoid" id="A0A2J6T3Y4"/>